<keyword evidence="2" id="KW-0863">Zinc-finger</keyword>
<gene>
    <name evidence="6" type="primary">Rnf212b</name>
    <name evidence="6" type="ORF">BARMAR_R14710</name>
</gene>
<dbReference type="GO" id="GO:0008270">
    <property type="term" value="F:zinc ion binding"/>
    <property type="evidence" value="ECO:0007669"/>
    <property type="project" value="UniProtKB-KW"/>
</dbReference>
<dbReference type="InterPro" id="IPR042123">
    <property type="entry name" value="Zip3/RNF212-like"/>
</dbReference>
<accession>A0A7K9DZR2</accession>
<dbReference type="AlphaFoldDB" id="A0A7K9DZR2"/>
<protein>
    <submittedName>
        <fullName evidence="6">R212B protein</fullName>
    </submittedName>
</protein>
<evidence type="ECO:0000256" key="1">
    <source>
        <dbReference type="ARBA" id="ARBA00022723"/>
    </source>
</evidence>
<dbReference type="GO" id="GO:0007129">
    <property type="term" value="P:homologous chromosome pairing at meiosis"/>
    <property type="evidence" value="ECO:0007669"/>
    <property type="project" value="TreeGrafter"/>
</dbReference>
<evidence type="ECO:0000256" key="4">
    <source>
        <dbReference type="ARBA" id="ARBA00023254"/>
    </source>
</evidence>
<dbReference type="PANTHER" id="PTHR22663:SF29">
    <property type="entry name" value="RING FINGER PROTEIN 212B"/>
    <property type="match status" value="1"/>
</dbReference>
<dbReference type="InterPro" id="IPR001841">
    <property type="entry name" value="Znf_RING"/>
</dbReference>
<evidence type="ECO:0000256" key="3">
    <source>
        <dbReference type="ARBA" id="ARBA00022833"/>
    </source>
</evidence>
<evidence type="ECO:0000313" key="7">
    <source>
        <dbReference type="Proteomes" id="UP000578343"/>
    </source>
</evidence>
<dbReference type="GO" id="GO:0000795">
    <property type="term" value="C:synaptonemal complex"/>
    <property type="evidence" value="ECO:0007669"/>
    <property type="project" value="InterPro"/>
</dbReference>
<keyword evidence="1" id="KW-0479">Metal-binding</keyword>
<comment type="caution">
    <text evidence="6">The sequence shown here is derived from an EMBL/GenBank/DDBJ whole genome shotgun (WGS) entry which is preliminary data.</text>
</comment>
<dbReference type="OrthoDB" id="2535391at2759"/>
<feature type="non-terminal residue" evidence="6">
    <location>
        <position position="1"/>
    </location>
</feature>
<keyword evidence="4" id="KW-0469">Meiosis</keyword>
<keyword evidence="7" id="KW-1185">Reference proteome</keyword>
<dbReference type="Pfam" id="PF14634">
    <property type="entry name" value="zf-RING_5"/>
    <property type="match status" value="1"/>
</dbReference>
<reference evidence="6 7" key="1">
    <citation type="submission" date="2019-09" db="EMBL/GenBank/DDBJ databases">
        <title>Bird 10,000 Genomes (B10K) Project - Family phase.</title>
        <authorList>
            <person name="Zhang G."/>
        </authorList>
    </citation>
    <scope>NUCLEOTIDE SEQUENCE [LARGE SCALE GENOMIC DNA]</scope>
    <source>
        <strain evidence="6">B10K-DU-001-21</strain>
        <tissue evidence="6">Muscle</tissue>
    </source>
</reference>
<name>A0A7K9DZR2_BARMA</name>
<proteinExistence type="predicted"/>
<sequence>FHCNRCFRQEGTGFAVTSCGHVLCASCGGAGPCPVCSTGCRYLPVSDKVPNPFFFSPWKIPFFFPPSFPP</sequence>
<dbReference type="GO" id="GO:0007131">
    <property type="term" value="P:reciprocal meiotic recombination"/>
    <property type="evidence" value="ECO:0007669"/>
    <property type="project" value="InterPro"/>
</dbReference>
<dbReference type="GO" id="GO:0016925">
    <property type="term" value="P:protein sumoylation"/>
    <property type="evidence" value="ECO:0007669"/>
    <property type="project" value="TreeGrafter"/>
</dbReference>
<dbReference type="SUPFAM" id="SSF57850">
    <property type="entry name" value="RING/U-box"/>
    <property type="match status" value="1"/>
</dbReference>
<dbReference type="PANTHER" id="PTHR22663">
    <property type="entry name" value="RING FINGER PROTEIN NARYA-RELATED"/>
    <property type="match status" value="1"/>
</dbReference>
<evidence type="ECO:0000313" key="6">
    <source>
        <dbReference type="EMBL" id="NXG70181.1"/>
    </source>
</evidence>
<evidence type="ECO:0000259" key="5">
    <source>
        <dbReference type="Pfam" id="PF14634"/>
    </source>
</evidence>
<dbReference type="GO" id="GO:0019789">
    <property type="term" value="F:SUMO transferase activity"/>
    <property type="evidence" value="ECO:0007669"/>
    <property type="project" value="InterPro"/>
</dbReference>
<feature type="domain" description="RING-type" evidence="5">
    <location>
        <begin position="2"/>
        <end position="37"/>
    </location>
</feature>
<organism evidence="6 7">
    <name type="scientific">Baryphthengus martii</name>
    <name type="common">Rufous motmot</name>
    <dbReference type="NCBI Taxonomy" id="176943"/>
    <lineage>
        <taxon>Eukaryota</taxon>
        <taxon>Metazoa</taxon>
        <taxon>Chordata</taxon>
        <taxon>Craniata</taxon>
        <taxon>Vertebrata</taxon>
        <taxon>Euteleostomi</taxon>
        <taxon>Archelosauria</taxon>
        <taxon>Archosauria</taxon>
        <taxon>Dinosauria</taxon>
        <taxon>Saurischia</taxon>
        <taxon>Theropoda</taxon>
        <taxon>Coelurosauria</taxon>
        <taxon>Aves</taxon>
        <taxon>Neognathae</taxon>
        <taxon>Neoaves</taxon>
        <taxon>Telluraves</taxon>
        <taxon>Coraciimorphae</taxon>
        <taxon>Coraciiformes</taxon>
        <taxon>Momotidae</taxon>
        <taxon>Baryphthengus</taxon>
    </lineage>
</organism>
<feature type="non-terminal residue" evidence="6">
    <location>
        <position position="70"/>
    </location>
</feature>
<dbReference type="Proteomes" id="UP000578343">
    <property type="component" value="Unassembled WGS sequence"/>
</dbReference>
<keyword evidence="3" id="KW-0862">Zinc</keyword>
<dbReference type="EMBL" id="VWZK01004093">
    <property type="protein sequence ID" value="NXG70181.1"/>
    <property type="molecule type" value="Genomic_DNA"/>
</dbReference>
<evidence type="ECO:0000256" key="2">
    <source>
        <dbReference type="ARBA" id="ARBA00022771"/>
    </source>
</evidence>